<dbReference type="AlphaFoldDB" id="A0AAV4C443"/>
<gene>
    <name evidence="2" type="ORF">PoB_005268300</name>
</gene>
<evidence type="ECO:0000313" key="3">
    <source>
        <dbReference type="Proteomes" id="UP000735302"/>
    </source>
</evidence>
<sequence>MDVRVSLQLASGPSSHRHEQGRRPRSSGVGSTTATLTEMVQGGLTLSWPHPGKLRLCTRESPAICVAA</sequence>
<reference evidence="2 3" key="1">
    <citation type="journal article" date="2021" name="Elife">
        <title>Chloroplast acquisition without the gene transfer in kleptoplastic sea slugs, Plakobranchus ocellatus.</title>
        <authorList>
            <person name="Maeda T."/>
            <person name="Takahashi S."/>
            <person name="Yoshida T."/>
            <person name="Shimamura S."/>
            <person name="Takaki Y."/>
            <person name="Nagai Y."/>
            <person name="Toyoda A."/>
            <person name="Suzuki Y."/>
            <person name="Arimoto A."/>
            <person name="Ishii H."/>
            <person name="Satoh N."/>
            <person name="Nishiyama T."/>
            <person name="Hasebe M."/>
            <person name="Maruyama T."/>
            <person name="Minagawa J."/>
            <person name="Obokata J."/>
            <person name="Shigenobu S."/>
        </authorList>
    </citation>
    <scope>NUCLEOTIDE SEQUENCE [LARGE SCALE GENOMIC DNA]</scope>
</reference>
<name>A0AAV4C443_9GAST</name>
<protein>
    <submittedName>
        <fullName evidence="2">Uncharacterized protein</fullName>
    </submittedName>
</protein>
<feature type="region of interest" description="Disordered" evidence="1">
    <location>
        <begin position="1"/>
        <end position="33"/>
    </location>
</feature>
<dbReference type="Proteomes" id="UP000735302">
    <property type="component" value="Unassembled WGS sequence"/>
</dbReference>
<evidence type="ECO:0000313" key="2">
    <source>
        <dbReference type="EMBL" id="GFO26178.1"/>
    </source>
</evidence>
<evidence type="ECO:0000256" key="1">
    <source>
        <dbReference type="SAM" id="MobiDB-lite"/>
    </source>
</evidence>
<dbReference type="EMBL" id="BLXT01005793">
    <property type="protein sequence ID" value="GFO26178.1"/>
    <property type="molecule type" value="Genomic_DNA"/>
</dbReference>
<organism evidence="2 3">
    <name type="scientific">Plakobranchus ocellatus</name>
    <dbReference type="NCBI Taxonomy" id="259542"/>
    <lineage>
        <taxon>Eukaryota</taxon>
        <taxon>Metazoa</taxon>
        <taxon>Spiralia</taxon>
        <taxon>Lophotrochozoa</taxon>
        <taxon>Mollusca</taxon>
        <taxon>Gastropoda</taxon>
        <taxon>Heterobranchia</taxon>
        <taxon>Euthyneura</taxon>
        <taxon>Panpulmonata</taxon>
        <taxon>Sacoglossa</taxon>
        <taxon>Placobranchoidea</taxon>
        <taxon>Plakobranchidae</taxon>
        <taxon>Plakobranchus</taxon>
    </lineage>
</organism>
<proteinExistence type="predicted"/>
<accession>A0AAV4C443</accession>
<comment type="caution">
    <text evidence="2">The sequence shown here is derived from an EMBL/GenBank/DDBJ whole genome shotgun (WGS) entry which is preliminary data.</text>
</comment>
<keyword evidence="3" id="KW-1185">Reference proteome</keyword>